<organism evidence="1 2">
    <name type="scientific">Clavispora lusitaniae (strain ATCC 42720)</name>
    <name type="common">Yeast</name>
    <name type="synonym">Candida lusitaniae</name>
    <dbReference type="NCBI Taxonomy" id="306902"/>
    <lineage>
        <taxon>Eukaryota</taxon>
        <taxon>Fungi</taxon>
        <taxon>Dikarya</taxon>
        <taxon>Ascomycota</taxon>
        <taxon>Saccharomycotina</taxon>
        <taxon>Pichiomycetes</taxon>
        <taxon>Metschnikowiaceae</taxon>
        <taxon>Clavispora</taxon>
    </lineage>
</organism>
<dbReference type="EMBL" id="CH408081">
    <property type="protein sequence ID" value="EEQ40980.1"/>
    <property type="molecule type" value="Genomic_DNA"/>
</dbReference>
<proteinExistence type="predicted"/>
<dbReference type="InParanoid" id="C4YAG9"/>
<dbReference type="KEGG" id="clu:CLUG_05107"/>
<gene>
    <name evidence="1" type="ORF">CLUG_05107</name>
</gene>
<evidence type="ECO:0000313" key="1">
    <source>
        <dbReference type="EMBL" id="EEQ40980.1"/>
    </source>
</evidence>
<accession>C4YAG9</accession>
<name>C4YAG9_CLAL4</name>
<sequence length="202" mass="21857">MVYFYFNAASTSCKMASGVLSVVSTAKAEPPFAINSSPCGISMMSYCDFTMSTFMKWFFSLATRSINCSNVDFKNTNLNVTSGNPHSTMYSRYTFLRIEQEATTVCVAFSFDTASLEQISSSSFNQPHLSSSVKGSPRAILSTLACGCKVSPSTKVHPLLSASRDAIVVFPVPAGPPTIRTVAIAKKSKKKCQCGVWPNLYS</sequence>
<dbReference type="AlphaFoldDB" id="C4YAG9"/>
<reference evidence="1 2" key="1">
    <citation type="journal article" date="2009" name="Nature">
        <title>Evolution of pathogenicity and sexual reproduction in eight Candida genomes.</title>
        <authorList>
            <person name="Butler G."/>
            <person name="Rasmussen M.D."/>
            <person name="Lin M.F."/>
            <person name="Santos M.A."/>
            <person name="Sakthikumar S."/>
            <person name="Munro C.A."/>
            <person name="Rheinbay E."/>
            <person name="Grabherr M."/>
            <person name="Forche A."/>
            <person name="Reedy J.L."/>
            <person name="Agrafioti I."/>
            <person name="Arnaud M.B."/>
            <person name="Bates S."/>
            <person name="Brown A.J."/>
            <person name="Brunke S."/>
            <person name="Costanzo M.C."/>
            <person name="Fitzpatrick D.A."/>
            <person name="de Groot P.W."/>
            <person name="Harris D."/>
            <person name="Hoyer L.L."/>
            <person name="Hube B."/>
            <person name="Klis F.M."/>
            <person name="Kodira C."/>
            <person name="Lennard N."/>
            <person name="Logue M.E."/>
            <person name="Martin R."/>
            <person name="Neiman A.M."/>
            <person name="Nikolaou E."/>
            <person name="Quail M.A."/>
            <person name="Quinn J."/>
            <person name="Santos M.C."/>
            <person name="Schmitzberger F.F."/>
            <person name="Sherlock G."/>
            <person name="Shah P."/>
            <person name="Silverstein K.A."/>
            <person name="Skrzypek M.S."/>
            <person name="Soll D."/>
            <person name="Staggs R."/>
            <person name="Stansfield I."/>
            <person name="Stumpf M.P."/>
            <person name="Sudbery P.E."/>
            <person name="Srikantha T."/>
            <person name="Zeng Q."/>
            <person name="Berman J."/>
            <person name="Berriman M."/>
            <person name="Heitman J."/>
            <person name="Gow N.A."/>
            <person name="Lorenz M.C."/>
            <person name="Birren B.W."/>
            <person name="Kellis M."/>
            <person name="Cuomo C.A."/>
        </authorList>
    </citation>
    <scope>NUCLEOTIDE SEQUENCE [LARGE SCALE GENOMIC DNA]</scope>
    <source>
        <strain evidence="1 2">ATCC 42720</strain>
    </source>
</reference>
<dbReference type="Proteomes" id="UP000007703">
    <property type="component" value="Unassembled WGS sequence"/>
</dbReference>
<dbReference type="VEuPathDB" id="FungiDB:CLUG_05107"/>
<evidence type="ECO:0000313" key="2">
    <source>
        <dbReference type="Proteomes" id="UP000007703"/>
    </source>
</evidence>
<protein>
    <submittedName>
        <fullName evidence="1">Uncharacterized protein</fullName>
    </submittedName>
</protein>
<dbReference type="HOGENOM" id="CLU_1354475_0_0_1"/>